<dbReference type="EMBL" id="JAHCVI010000001">
    <property type="protein sequence ID" value="KAG7290087.1"/>
    <property type="molecule type" value="Genomic_DNA"/>
</dbReference>
<evidence type="ECO:0000313" key="3">
    <source>
        <dbReference type="EMBL" id="KAG7290087.1"/>
    </source>
</evidence>
<feature type="compositionally biased region" description="Basic and acidic residues" evidence="1">
    <location>
        <begin position="115"/>
        <end position="130"/>
    </location>
</feature>
<dbReference type="PANTHER" id="PTHR38788:SF3">
    <property type="entry name" value="CLR5 DOMAIN-CONTAINING PROTEIN"/>
    <property type="match status" value="1"/>
</dbReference>
<keyword evidence="4" id="KW-1185">Reference proteome</keyword>
<dbReference type="PANTHER" id="PTHR38788">
    <property type="entry name" value="CLR5 DOMAIN-CONTAINING PROTEIN"/>
    <property type="match status" value="1"/>
</dbReference>
<dbReference type="Proteomes" id="UP001197093">
    <property type="component" value="Unassembled WGS sequence"/>
</dbReference>
<feature type="domain" description="Clr5" evidence="2">
    <location>
        <begin position="8"/>
        <end position="60"/>
    </location>
</feature>
<comment type="caution">
    <text evidence="3">The sequence shown here is derived from an EMBL/GenBank/DDBJ whole genome shotgun (WGS) entry which is preliminary data.</text>
</comment>
<evidence type="ECO:0000259" key="2">
    <source>
        <dbReference type="Pfam" id="PF14420"/>
    </source>
</evidence>
<gene>
    <name evidence="3" type="ORF">NEMBOFW57_000081</name>
</gene>
<evidence type="ECO:0000256" key="1">
    <source>
        <dbReference type="SAM" id="MobiDB-lite"/>
    </source>
</evidence>
<dbReference type="AlphaFoldDB" id="A0AAD4HZI2"/>
<organism evidence="3 4">
    <name type="scientific">Staphylotrichum longicolle</name>
    <dbReference type="NCBI Taxonomy" id="669026"/>
    <lineage>
        <taxon>Eukaryota</taxon>
        <taxon>Fungi</taxon>
        <taxon>Dikarya</taxon>
        <taxon>Ascomycota</taxon>
        <taxon>Pezizomycotina</taxon>
        <taxon>Sordariomycetes</taxon>
        <taxon>Sordariomycetidae</taxon>
        <taxon>Sordariales</taxon>
        <taxon>Chaetomiaceae</taxon>
        <taxon>Staphylotrichum</taxon>
    </lineage>
</organism>
<proteinExistence type="predicted"/>
<dbReference type="InterPro" id="IPR025676">
    <property type="entry name" value="Clr5_dom"/>
</dbReference>
<dbReference type="Pfam" id="PF14420">
    <property type="entry name" value="Clr5"/>
    <property type="match status" value="1"/>
</dbReference>
<reference evidence="3" key="1">
    <citation type="submission" date="2023-02" db="EMBL/GenBank/DDBJ databases">
        <authorList>
            <person name="Palmer J.M."/>
        </authorList>
    </citation>
    <scope>NUCLEOTIDE SEQUENCE</scope>
    <source>
        <strain evidence="3">FW57</strain>
    </source>
</reference>
<feature type="region of interest" description="Disordered" evidence="1">
    <location>
        <begin position="109"/>
        <end position="130"/>
    </location>
</feature>
<protein>
    <recommendedName>
        <fullName evidence="2">Clr5 domain-containing protein</fullName>
    </recommendedName>
</protein>
<accession>A0AAD4HZI2</accession>
<evidence type="ECO:0000313" key="4">
    <source>
        <dbReference type="Proteomes" id="UP001197093"/>
    </source>
</evidence>
<sequence length="130" mass="15227">MPAPSESQLDWAANRPRIEDLYWNHGKELPEVMKTMKSTYGFVATKKMYKKHFKAWGLEKNLKPHESIAMIKIRERRRLANKDTVFMRYGKPVEPGKLRRFEKRHKLTADGGADMLHDAEGNRPMDRSSL</sequence>
<name>A0AAD4HZI2_9PEZI</name>